<name>A0A2N7S3R9_9MICC</name>
<dbReference type="GO" id="GO:0016829">
    <property type="term" value="F:lyase activity"/>
    <property type="evidence" value="ECO:0007669"/>
    <property type="project" value="UniProtKB-KW"/>
</dbReference>
<evidence type="ECO:0000313" key="4">
    <source>
        <dbReference type="Proteomes" id="UP000235739"/>
    </source>
</evidence>
<accession>A0A2N7S3R9</accession>
<dbReference type="GO" id="GO:0046872">
    <property type="term" value="F:metal ion binding"/>
    <property type="evidence" value="ECO:0007669"/>
    <property type="project" value="UniProtKB-KW"/>
</dbReference>
<dbReference type="Pfam" id="PF01903">
    <property type="entry name" value="CbiX"/>
    <property type="match status" value="1"/>
</dbReference>
<gene>
    <name evidence="3" type="ORF">CIK84_04015</name>
</gene>
<dbReference type="OMA" id="QWHEAYV"/>
<reference evidence="3 4" key="1">
    <citation type="journal article" date="2017" name="Elife">
        <title>Extensive horizontal gene transfer in cheese-associated bacteria.</title>
        <authorList>
            <person name="Bonham K.S."/>
            <person name="Wolfe B.E."/>
            <person name="Dutton R.J."/>
        </authorList>
    </citation>
    <scope>NUCLEOTIDE SEQUENCE [LARGE SCALE GENOMIC DNA]</scope>
    <source>
        <strain evidence="3 4">JB182</strain>
    </source>
</reference>
<evidence type="ECO:0000256" key="1">
    <source>
        <dbReference type="ARBA" id="ARBA00022723"/>
    </source>
</evidence>
<proteinExistence type="predicted"/>
<dbReference type="InterPro" id="IPR002762">
    <property type="entry name" value="CbiX-like"/>
</dbReference>
<dbReference type="EMBL" id="PNQX01000001">
    <property type="protein sequence ID" value="PMQ20763.1"/>
    <property type="molecule type" value="Genomic_DNA"/>
</dbReference>
<sequence length="246" mass="26566">MNQVKQQKINVVATSHGTDNANGQQLIHDLRAELEAQSAKLYPGLLQWHEAYVDVQQPRLESVISGLPHDEPAVVLPLLVSDGVHTTHDIAQAVSSRPNTFAAQPLGPLPELAAVLAQRAAEHLENDPQVILAAAGTRLEVGQDQVKHLAAQLTDLLGREVLVGYCAGAEPRIAQVVASASDRPVLVLSSLLSDGYFQHKLASTAADVVTSPLLPDVMIAQCFLVRLQKVLQQRVFMSPDDELLTR</sequence>
<organism evidence="3 4">
    <name type="scientific">Glutamicibacter arilaitensis</name>
    <dbReference type="NCBI Taxonomy" id="256701"/>
    <lineage>
        <taxon>Bacteria</taxon>
        <taxon>Bacillati</taxon>
        <taxon>Actinomycetota</taxon>
        <taxon>Actinomycetes</taxon>
        <taxon>Micrococcales</taxon>
        <taxon>Micrococcaceae</taxon>
        <taxon>Glutamicibacter</taxon>
    </lineage>
</organism>
<dbReference type="InterPro" id="IPR050963">
    <property type="entry name" value="Sirohydro_Cobaltochel/CbiX"/>
</dbReference>
<dbReference type="GeneID" id="303185430"/>
<dbReference type="Proteomes" id="UP000235739">
    <property type="component" value="Unassembled WGS sequence"/>
</dbReference>
<dbReference type="Gene3D" id="3.40.50.1400">
    <property type="match status" value="2"/>
</dbReference>
<dbReference type="AlphaFoldDB" id="A0A2N7S3R9"/>
<keyword evidence="2" id="KW-0456">Lyase</keyword>
<evidence type="ECO:0008006" key="5">
    <source>
        <dbReference type="Google" id="ProtNLM"/>
    </source>
</evidence>
<evidence type="ECO:0000256" key="2">
    <source>
        <dbReference type="ARBA" id="ARBA00023239"/>
    </source>
</evidence>
<keyword evidence="1" id="KW-0479">Metal-binding</keyword>
<evidence type="ECO:0000313" key="3">
    <source>
        <dbReference type="EMBL" id="PMQ20763.1"/>
    </source>
</evidence>
<dbReference type="PANTHER" id="PTHR33542">
    <property type="entry name" value="SIROHYDROCHLORIN FERROCHELATASE, CHLOROPLASTIC"/>
    <property type="match status" value="1"/>
</dbReference>
<protein>
    <recommendedName>
        <fullName evidence="5">Sirohydrochlorin cobaltochelatase</fullName>
    </recommendedName>
</protein>
<dbReference type="PANTHER" id="PTHR33542:SF3">
    <property type="entry name" value="SIROHYDROCHLORIN FERROCHELATASE, CHLOROPLASTIC"/>
    <property type="match status" value="1"/>
</dbReference>
<dbReference type="RefSeq" id="WP_013349188.1">
    <property type="nucleotide sequence ID" value="NZ_JABUYH010000001.1"/>
</dbReference>
<dbReference type="SUPFAM" id="SSF53800">
    <property type="entry name" value="Chelatase"/>
    <property type="match status" value="1"/>
</dbReference>
<comment type="caution">
    <text evidence="3">The sequence shown here is derived from an EMBL/GenBank/DDBJ whole genome shotgun (WGS) entry which is preliminary data.</text>
</comment>